<dbReference type="AlphaFoldDB" id="A0AAD3D3V9"/>
<proteinExistence type="predicted"/>
<name>A0AAD3D3V9_9STRA</name>
<feature type="region of interest" description="Disordered" evidence="1">
    <location>
        <begin position="1"/>
        <end position="36"/>
    </location>
</feature>
<evidence type="ECO:0000256" key="1">
    <source>
        <dbReference type="SAM" id="MobiDB-lite"/>
    </source>
</evidence>
<dbReference type="EMBL" id="BLLK01000058">
    <property type="protein sequence ID" value="GFH57417.1"/>
    <property type="molecule type" value="Genomic_DNA"/>
</dbReference>
<organism evidence="2 3">
    <name type="scientific">Chaetoceros tenuissimus</name>
    <dbReference type="NCBI Taxonomy" id="426638"/>
    <lineage>
        <taxon>Eukaryota</taxon>
        <taxon>Sar</taxon>
        <taxon>Stramenopiles</taxon>
        <taxon>Ochrophyta</taxon>
        <taxon>Bacillariophyta</taxon>
        <taxon>Coscinodiscophyceae</taxon>
        <taxon>Chaetocerotophycidae</taxon>
        <taxon>Chaetocerotales</taxon>
        <taxon>Chaetocerotaceae</taxon>
        <taxon>Chaetoceros</taxon>
    </lineage>
</organism>
<dbReference type="Proteomes" id="UP001054902">
    <property type="component" value="Unassembled WGS sequence"/>
</dbReference>
<comment type="caution">
    <text evidence="2">The sequence shown here is derived from an EMBL/GenBank/DDBJ whole genome shotgun (WGS) entry which is preliminary data.</text>
</comment>
<reference evidence="2 3" key="1">
    <citation type="journal article" date="2021" name="Sci. Rep.">
        <title>The genome of the diatom Chaetoceros tenuissimus carries an ancient integrated fragment of an extant virus.</title>
        <authorList>
            <person name="Hongo Y."/>
            <person name="Kimura K."/>
            <person name="Takaki Y."/>
            <person name="Yoshida Y."/>
            <person name="Baba S."/>
            <person name="Kobayashi G."/>
            <person name="Nagasaki K."/>
            <person name="Hano T."/>
            <person name="Tomaru Y."/>
        </authorList>
    </citation>
    <scope>NUCLEOTIDE SEQUENCE [LARGE SCALE GENOMIC DNA]</scope>
    <source>
        <strain evidence="2 3">NIES-3715</strain>
    </source>
</reference>
<feature type="compositionally biased region" description="Polar residues" evidence="1">
    <location>
        <begin position="15"/>
        <end position="24"/>
    </location>
</feature>
<gene>
    <name evidence="2" type="ORF">CTEN210_13893</name>
</gene>
<evidence type="ECO:0000313" key="2">
    <source>
        <dbReference type="EMBL" id="GFH57417.1"/>
    </source>
</evidence>
<keyword evidence="3" id="KW-1185">Reference proteome</keyword>
<protein>
    <submittedName>
        <fullName evidence="2">Uncharacterized protein</fullName>
    </submittedName>
</protein>
<accession>A0AAD3D3V9</accession>
<sequence>MSLKQFDSSERSARSNRTSLSTVADNRRFSLPPSKGKSALVVKSQKESLLNEGIVKKEKTVAFRLTFGDVEVRSHQMILGDNPAVSSGAPVTIDWDPYNVAACPIDAYEKEREGQIRHSLECRIPEQARFEILKQVHGASEITKGIKKVKQSKRERLETSSQLYKFEKDEKIEKLTRGLRNMFTNKKKKEREYFDKCLEFEC</sequence>
<evidence type="ECO:0000313" key="3">
    <source>
        <dbReference type="Proteomes" id="UP001054902"/>
    </source>
</evidence>